<evidence type="ECO:0000259" key="1">
    <source>
        <dbReference type="PROSITE" id="PS51286"/>
    </source>
</evidence>
<dbReference type="Proteomes" id="UP000011087">
    <property type="component" value="Unassembled WGS sequence"/>
</dbReference>
<dbReference type="Pfam" id="PF08373">
    <property type="entry name" value="RAP"/>
    <property type="match status" value="1"/>
</dbReference>
<accession>L1JL24</accession>
<evidence type="ECO:0000313" key="4">
    <source>
        <dbReference type="Proteomes" id="UP000011087"/>
    </source>
</evidence>
<dbReference type="HOGENOM" id="CLU_355072_0_0_1"/>
<evidence type="ECO:0000313" key="2">
    <source>
        <dbReference type="EMBL" id="EKX49216.1"/>
    </source>
</evidence>
<dbReference type="SMART" id="SM00952">
    <property type="entry name" value="RAP"/>
    <property type="match status" value="1"/>
</dbReference>
<gene>
    <name evidence="2" type="ORF">GUITHDRAFT_136362</name>
</gene>
<name>L1JL24_GUITC</name>
<reference evidence="4" key="2">
    <citation type="submission" date="2012-11" db="EMBL/GenBank/DDBJ databases">
        <authorList>
            <person name="Kuo A."/>
            <person name="Curtis B.A."/>
            <person name="Tanifuji G."/>
            <person name="Burki F."/>
            <person name="Gruber A."/>
            <person name="Irimia M."/>
            <person name="Maruyama S."/>
            <person name="Arias M.C."/>
            <person name="Ball S.G."/>
            <person name="Gile G.H."/>
            <person name="Hirakawa Y."/>
            <person name="Hopkins J.F."/>
            <person name="Rensing S.A."/>
            <person name="Schmutz J."/>
            <person name="Symeonidi A."/>
            <person name="Elias M."/>
            <person name="Eveleigh R.J."/>
            <person name="Herman E.K."/>
            <person name="Klute M.J."/>
            <person name="Nakayama T."/>
            <person name="Obornik M."/>
            <person name="Reyes-Prieto A."/>
            <person name="Armbrust E.V."/>
            <person name="Aves S.J."/>
            <person name="Beiko R.G."/>
            <person name="Coutinho P."/>
            <person name="Dacks J.B."/>
            <person name="Durnford D.G."/>
            <person name="Fast N.M."/>
            <person name="Green B.R."/>
            <person name="Grisdale C."/>
            <person name="Hempe F."/>
            <person name="Henrissat B."/>
            <person name="Hoppner M.P."/>
            <person name="Ishida K.-I."/>
            <person name="Kim E."/>
            <person name="Koreny L."/>
            <person name="Kroth P.G."/>
            <person name="Liu Y."/>
            <person name="Malik S.-B."/>
            <person name="Maier U.G."/>
            <person name="McRose D."/>
            <person name="Mock T."/>
            <person name="Neilson J.A."/>
            <person name="Onodera N.T."/>
            <person name="Poole A.M."/>
            <person name="Pritham E.J."/>
            <person name="Richards T.A."/>
            <person name="Rocap G."/>
            <person name="Roy S.W."/>
            <person name="Sarai C."/>
            <person name="Schaack S."/>
            <person name="Shirato S."/>
            <person name="Slamovits C.H."/>
            <person name="Spencer D.F."/>
            <person name="Suzuki S."/>
            <person name="Worden A.Z."/>
            <person name="Zauner S."/>
            <person name="Barry K."/>
            <person name="Bell C."/>
            <person name="Bharti A.K."/>
            <person name="Crow J.A."/>
            <person name="Grimwood J."/>
            <person name="Kramer R."/>
            <person name="Lindquist E."/>
            <person name="Lucas S."/>
            <person name="Salamov A."/>
            <person name="McFadden G.I."/>
            <person name="Lane C.E."/>
            <person name="Keeling P.J."/>
            <person name="Gray M.W."/>
            <person name="Grigoriev I.V."/>
            <person name="Archibald J.M."/>
        </authorList>
    </citation>
    <scope>NUCLEOTIDE SEQUENCE</scope>
    <source>
        <strain evidence="4">CCMP2712</strain>
    </source>
</reference>
<protein>
    <recommendedName>
        <fullName evidence="1">RAP domain-containing protein</fullName>
    </recommendedName>
</protein>
<feature type="domain" description="RAP" evidence="1">
    <location>
        <begin position="668"/>
        <end position="736"/>
    </location>
</feature>
<proteinExistence type="predicted"/>
<reference evidence="2 4" key="1">
    <citation type="journal article" date="2012" name="Nature">
        <title>Algal genomes reveal evolutionary mosaicism and the fate of nucleomorphs.</title>
        <authorList>
            <consortium name="DOE Joint Genome Institute"/>
            <person name="Curtis B.A."/>
            <person name="Tanifuji G."/>
            <person name="Burki F."/>
            <person name="Gruber A."/>
            <person name="Irimia M."/>
            <person name="Maruyama S."/>
            <person name="Arias M.C."/>
            <person name="Ball S.G."/>
            <person name="Gile G.H."/>
            <person name="Hirakawa Y."/>
            <person name="Hopkins J.F."/>
            <person name="Kuo A."/>
            <person name="Rensing S.A."/>
            <person name="Schmutz J."/>
            <person name="Symeonidi A."/>
            <person name="Elias M."/>
            <person name="Eveleigh R.J."/>
            <person name="Herman E.K."/>
            <person name="Klute M.J."/>
            <person name="Nakayama T."/>
            <person name="Obornik M."/>
            <person name="Reyes-Prieto A."/>
            <person name="Armbrust E.V."/>
            <person name="Aves S.J."/>
            <person name="Beiko R.G."/>
            <person name="Coutinho P."/>
            <person name="Dacks J.B."/>
            <person name="Durnford D.G."/>
            <person name="Fast N.M."/>
            <person name="Green B.R."/>
            <person name="Grisdale C.J."/>
            <person name="Hempel F."/>
            <person name="Henrissat B."/>
            <person name="Hoppner M.P."/>
            <person name="Ishida K."/>
            <person name="Kim E."/>
            <person name="Koreny L."/>
            <person name="Kroth P.G."/>
            <person name="Liu Y."/>
            <person name="Malik S.B."/>
            <person name="Maier U.G."/>
            <person name="McRose D."/>
            <person name="Mock T."/>
            <person name="Neilson J.A."/>
            <person name="Onodera N.T."/>
            <person name="Poole A.M."/>
            <person name="Pritham E.J."/>
            <person name="Richards T.A."/>
            <person name="Rocap G."/>
            <person name="Roy S.W."/>
            <person name="Sarai C."/>
            <person name="Schaack S."/>
            <person name="Shirato S."/>
            <person name="Slamovits C.H."/>
            <person name="Spencer D.F."/>
            <person name="Suzuki S."/>
            <person name="Worden A.Z."/>
            <person name="Zauner S."/>
            <person name="Barry K."/>
            <person name="Bell C."/>
            <person name="Bharti A.K."/>
            <person name="Crow J.A."/>
            <person name="Grimwood J."/>
            <person name="Kramer R."/>
            <person name="Lindquist E."/>
            <person name="Lucas S."/>
            <person name="Salamov A."/>
            <person name="McFadden G.I."/>
            <person name="Lane C.E."/>
            <person name="Keeling P.J."/>
            <person name="Gray M.W."/>
            <person name="Grigoriev I.V."/>
            <person name="Archibald J.M."/>
        </authorList>
    </citation>
    <scope>NUCLEOTIDE SEQUENCE</scope>
    <source>
        <strain evidence="2 4">CCMP2712</strain>
    </source>
</reference>
<dbReference type="EMBL" id="JH992983">
    <property type="protein sequence ID" value="EKX49216.1"/>
    <property type="molecule type" value="Genomic_DNA"/>
</dbReference>
<dbReference type="PROSITE" id="PS51286">
    <property type="entry name" value="RAP"/>
    <property type="match status" value="1"/>
</dbReference>
<evidence type="ECO:0000313" key="3">
    <source>
        <dbReference type="EnsemblProtists" id="EKX49216"/>
    </source>
</evidence>
<dbReference type="GeneID" id="17305887"/>
<dbReference type="OrthoDB" id="514462at2759"/>
<organism evidence="2">
    <name type="scientific">Guillardia theta (strain CCMP2712)</name>
    <name type="common">Cryptophyte</name>
    <dbReference type="NCBI Taxonomy" id="905079"/>
    <lineage>
        <taxon>Eukaryota</taxon>
        <taxon>Cryptophyceae</taxon>
        <taxon>Pyrenomonadales</taxon>
        <taxon>Geminigeraceae</taxon>
        <taxon>Guillardia</taxon>
    </lineage>
</organism>
<dbReference type="InterPro" id="IPR013584">
    <property type="entry name" value="RAP"/>
</dbReference>
<dbReference type="PaxDb" id="55529-EKX49216"/>
<reference evidence="3" key="3">
    <citation type="submission" date="2016-03" db="UniProtKB">
        <authorList>
            <consortium name="EnsemblProtists"/>
        </authorList>
    </citation>
    <scope>IDENTIFICATION</scope>
</reference>
<sequence>MACVFHGRRLALNCGNVINSRCNHVVVQLNRNKSSRSNRFALNFSTSCLSKGETIPWLPVKQLRSRRPWSTSWQQPRLLSFQQGCDDHCESVREQINEVTSSEDLFDVLQALRSKGLALSLSDGVHALQKMSRLQAPAQLSEKEKSMCVALVRGINQRVLKGGEELDIDIIPLLAHALAKLRLQDSDVLGLIRYLRDHLITLGFMYFRHVSLSNILWAFATVGFTSDAVLLKFQARKKNSFQSVESAQRILSPRISIFSEQGIGNVLWAVATIGVRSENFKSLFEVSEEEVLHVDRLRKGVICEFNRAGAKQQTSNVVKMDDVELEKSDGMDKSREQELHDVGEAEDDHGIQTAGRKFFTLLIDCLRSCDSGSKKSGRALKRMQRVWDLETCSRLLVNILKLPSKSIKVEMVQLISSCILQAKSTSKVSNKLELLTLFYSSPSSMTILELLIAEFSRSFTPTSRSHPNRREFKNFSPSELTKAIWAFTVSGCYKGARVIQDKCFRLFLEEGWLKRSGWDLSSVSSLSWSCMKAENEFSHMHVLEDYIATLQLSKGDIDDLSSLLWIHVVLGRERLDYIELLLEPIFARLDECRAANLTQIAQALVAVSPLRKSEKHDGQLRQVLKKLGATWKERKLPPSSVTHSMEYRFLSGIFLIDIVLFKNKKAIVAVEVDGPMHFNRVADGDSFRYVRSIESRWKEKILRQEGLIVVSIPFYEWDRLQLQGNKELEEAYLLSKLTEAGVTLEELDRLPPIASDGTTAALGPPFPKPLDSGPRKFRYPMITLPRLLWLL</sequence>
<dbReference type="RefSeq" id="XP_005836196.1">
    <property type="nucleotide sequence ID" value="XM_005836139.1"/>
</dbReference>
<dbReference type="KEGG" id="gtt:GUITHDRAFT_136362"/>
<dbReference type="EnsemblProtists" id="EKX49216">
    <property type="protein sequence ID" value="EKX49216"/>
    <property type="gene ID" value="GUITHDRAFT_136362"/>
</dbReference>
<keyword evidence="4" id="KW-1185">Reference proteome</keyword>
<dbReference type="AlphaFoldDB" id="L1JL24"/>